<proteinExistence type="predicted"/>
<comment type="caution">
    <text evidence="1">The sequence shown here is derived from an EMBL/GenBank/DDBJ whole genome shotgun (WGS) entry which is preliminary data.</text>
</comment>
<name>A0ABR0B7B6_9CRUS</name>
<dbReference type="EMBL" id="JAOYFB010000040">
    <property type="protein sequence ID" value="KAK4037585.1"/>
    <property type="molecule type" value="Genomic_DNA"/>
</dbReference>
<accession>A0ABR0B7B6</accession>
<keyword evidence="2" id="KW-1185">Reference proteome</keyword>
<gene>
    <name evidence="1" type="ORF">OUZ56_029616</name>
</gene>
<protein>
    <submittedName>
        <fullName evidence="1">Uncharacterized protein</fullName>
    </submittedName>
</protein>
<reference evidence="1 2" key="1">
    <citation type="journal article" date="2023" name="Nucleic Acids Res.">
        <title>The hologenome of Daphnia magna reveals possible DNA methylation and microbiome-mediated evolution of the host genome.</title>
        <authorList>
            <person name="Chaturvedi A."/>
            <person name="Li X."/>
            <person name="Dhandapani V."/>
            <person name="Marshall H."/>
            <person name="Kissane S."/>
            <person name="Cuenca-Cambronero M."/>
            <person name="Asole G."/>
            <person name="Calvet F."/>
            <person name="Ruiz-Romero M."/>
            <person name="Marangio P."/>
            <person name="Guigo R."/>
            <person name="Rago D."/>
            <person name="Mirbahai L."/>
            <person name="Eastwood N."/>
            <person name="Colbourne J.K."/>
            <person name="Zhou J."/>
            <person name="Mallon E."/>
            <person name="Orsini L."/>
        </authorList>
    </citation>
    <scope>NUCLEOTIDE SEQUENCE [LARGE SCALE GENOMIC DNA]</scope>
    <source>
        <strain evidence="1">LRV0_1</strain>
    </source>
</reference>
<dbReference type="Proteomes" id="UP001234178">
    <property type="component" value="Unassembled WGS sequence"/>
</dbReference>
<sequence length="89" mass="10205">MDMLTIKEQEILKAKKRKLDEYHQQNQKKFRDNRREALNSAVVADPNLKSKLKIKGSGSAGRPRLEETQPLLLSEMVRIARHGSAAHKK</sequence>
<evidence type="ECO:0000313" key="2">
    <source>
        <dbReference type="Proteomes" id="UP001234178"/>
    </source>
</evidence>
<organism evidence="1 2">
    <name type="scientific">Daphnia magna</name>
    <dbReference type="NCBI Taxonomy" id="35525"/>
    <lineage>
        <taxon>Eukaryota</taxon>
        <taxon>Metazoa</taxon>
        <taxon>Ecdysozoa</taxon>
        <taxon>Arthropoda</taxon>
        <taxon>Crustacea</taxon>
        <taxon>Branchiopoda</taxon>
        <taxon>Diplostraca</taxon>
        <taxon>Cladocera</taxon>
        <taxon>Anomopoda</taxon>
        <taxon>Daphniidae</taxon>
        <taxon>Daphnia</taxon>
    </lineage>
</organism>
<evidence type="ECO:0000313" key="1">
    <source>
        <dbReference type="EMBL" id="KAK4037585.1"/>
    </source>
</evidence>